<dbReference type="CDD" id="cd00033">
    <property type="entry name" value="CCP"/>
    <property type="match status" value="2"/>
</dbReference>
<dbReference type="EMBL" id="JABSTU010000007">
    <property type="protein sequence ID" value="KAH8024952.1"/>
    <property type="molecule type" value="Genomic_DNA"/>
</dbReference>
<evidence type="ECO:0000256" key="2">
    <source>
        <dbReference type="PROSITE-ProRule" id="PRU00302"/>
    </source>
</evidence>
<dbReference type="SUPFAM" id="SSF53300">
    <property type="entry name" value="vWA-like"/>
    <property type="match status" value="1"/>
</dbReference>
<accession>A0A9J6DSU4</accession>
<dbReference type="GO" id="GO:0032991">
    <property type="term" value="C:protein-containing complex"/>
    <property type="evidence" value="ECO:0007669"/>
    <property type="project" value="UniProtKB-ARBA"/>
</dbReference>
<dbReference type="PANTHER" id="PTHR24020:SF84">
    <property type="entry name" value="VWFA DOMAIN-CONTAINING PROTEIN"/>
    <property type="match status" value="1"/>
</dbReference>
<proteinExistence type="predicted"/>
<sequence>MPGRETTSSSCSTESGSIGEDHFPAEVEFTQMTARLLTVSPDFSRIAVVTYSSNYMLHFDHISQGGSSMCGFLGEIEKIGYRGGSTKTKEALEYADRLLQGGRSGVNRHVKETLPRRSFRPPQRVASRNQGVVIFAVGVASINRAELEEVATSTAHIYMLTSFPYIKEVNLDLREDIQDNQWDSVDASKCFDQSGSCDVNAICGCGARGGSYRCICKEGYEGTGTSGTCRPVKCAKLSDPPGGSTLPHPCGNEFGSKCDFKCNEGYCPYSCNMTEVLAGKLPWNSKSEVPRVCRANKAWSGRQFFCDKVRCPALNAPPNGNMNCSSDTFEFGTTCVVWCSVGHNLIGNSSLTCATNGMWIGQLPTCRDVTRRGAAPHVSASANVTQCVAAVVPPAPPAGAACTPPPPDKQGGRPPCLLKLAPLQAQLDPKVL</sequence>
<keyword evidence="2" id="KW-0768">Sushi</keyword>
<dbReference type="PROSITE" id="PS50234">
    <property type="entry name" value="VWFA"/>
    <property type="match status" value="1"/>
</dbReference>
<dbReference type="SMART" id="SM00032">
    <property type="entry name" value="CCP"/>
    <property type="match status" value="2"/>
</dbReference>
<dbReference type="Gene3D" id="3.40.50.410">
    <property type="entry name" value="von Willebrand factor, type A domain"/>
    <property type="match status" value="1"/>
</dbReference>
<evidence type="ECO:0000259" key="4">
    <source>
        <dbReference type="PROSITE" id="PS50234"/>
    </source>
</evidence>
<feature type="disulfide bond" evidence="2">
    <location>
        <begin position="339"/>
        <end position="366"/>
    </location>
</feature>
<feature type="compositionally biased region" description="Low complexity" evidence="3">
    <location>
        <begin position="1"/>
        <end position="18"/>
    </location>
</feature>
<dbReference type="Proteomes" id="UP000821866">
    <property type="component" value="Unassembled WGS sequence"/>
</dbReference>
<dbReference type="InterPro" id="IPR000436">
    <property type="entry name" value="Sushi_SCR_CCP_dom"/>
</dbReference>
<dbReference type="InterPro" id="IPR002035">
    <property type="entry name" value="VWF_A"/>
</dbReference>
<keyword evidence="7" id="KW-1185">Reference proteome</keyword>
<organism evidence="6 7">
    <name type="scientific">Rhipicephalus microplus</name>
    <name type="common">Cattle tick</name>
    <name type="synonym">Boophilus microplus</name>
    <dbReference type="NCBI Taxonomy" id="6941"/>
    <lineage>
        <taxon>Eukaryota</taxon>
        <taxon>Metazoa</taxon>
        <taxon>Ecdysozoa</taxon>
        <taxon>Arthropoda</taxon>
        <taxon>Chelicerata</taxon>
        <taxon>Arachnida</taxon>
        <taxon>Acari</taxon>
        <taxon>Parasitiformes</taxon>
        <taxon>Ixodida</taxon>
        <taxon>Ixodoidea</taxon>
        <taxon>Ixodidae</taxon>
        <taxon>Rhipicephalinae</taxon>
        <taxon>Rhipicephalus</taxon>
        <taxon>Boophilus</taxon>
    </lineage>
</organism>
<comment type="caution">
    <text evidence="6">The sequence shown here is derived from an EMBL/GenBank/DDBJ whole genome shotgun (WGS) entry which is preliminary data.</text>
</comment>
<feature type="region of interest" description="Disordered" evidence="3">
    <location>
        <begin position="1"/>
        <end position="24"/>
    </location>
</feature>
<name>A0A9J6DSU4_RHIMP</name>
<evidence type="ECO:0000313" key="7">
    <source>
        <dbReference type="Proteomes" id="UP000821866"/>
    </source>
</evidence>
<dbReference type="InterPro" id="IPR036465">
    <property type="entry name" value="vWFA_dom_sf"/>
</dbReference>
<dbReference type="InterPro" id="IPR035976">
    <property type="entry name" value="Sushi/SCR/CCP_sf"/>
</dbReference>
<evidence type="ECO:0000256" key="3">
    <source>
        <dbReference type="SAM" id="MobiDB-lite"/>
    </source>
</evidence>
<evidence type="ECO:0000259" key="5">
    <source>
        <dbReference type="PROSITE" id="PS50923"/>
    </source>
</evidence>
<feature type="domain" description="Sushi" evidence="5">
    <location>
        <begin position="309"/>
        <end position="368"/>
    </location>
</feature>
<dbReference type="VEuPathDB" id="VectorBase:LOC119169575"/>
<dbReference type="InterPro" id="IPR050525">
    <property type="entry name" value="ECM_Assembly_Org"/>
</dbReference>
<dbReference type="Gene3D" id="2.10.70.10">
    <property type="entry name" value="Complement Module, domain 1"/>
    <property type="match status" value="2"/>
</dbReference>
<evidence type="ECO:0000313" key="6">
    <source>
        <dbReference type="EMBL" id="KAH8024952.1"/>
    </source>
</evidence>
<evidence type="ECO:0000256" key="1">
    <source>
        <dbReference type="ARBA" id="ARBA00023157"/>
    </source>
</evidence>
<gene>
    <name evidence="6" type="ORF">HPB51_002366</name>
</gene>
<reference evidence="6" key="2">
    <citation type="submission" date="2021-09" db="EMBL/GenBank/DDBJ databases">
        <authorList>
            <person name="Jia N."/>
            <person name="Wang J."/>
            <person name="Shi W."/>
            <person name="Du L."/>
            <person name="Sun Y."/>
            <person name="Zhan W."/>
            <person name="Jiang J."/>
            <person name="Wang Q."/>
            <person name="Zhang B."/>
            <person name="Ji P."/>
            <person name="Sakyi L.B."/>
            <person name="Cui X."/>
            <person name="Yuan T."/>
            <person name="Jiang B."/>
            <person name="Yang W."/>
            <person name="Lam T.T.-Y."/>
            <person name="Chang Q."/>
            <person name="Ding S."/>
            <person name="Wang X."/>
            <person name="Zhu J."/>
            <person name="Ruan X."/>
            <person name="Zhao L."/>
            <person name="Wei J."/>
            <person name="Que T."/>
            <person name="Du C."/>
            <person name="Cheng J."/>
            <person name="Dai P."/>
            <person name="Han X."/>
            <person name="Huang E."/>
            <person name="Gao Y."/>
            <person name="Liu J."/>
            <person name="Shao H."/>
            <person name="Ye R."/>
            <person name="Li L."/>
            <person name="Wei W."/>
            <person name="Wang X."/>
            <person name="Wang C."/>
            <person name="Huo Q."/>
            <person name="Li W."/>
            <person name="Guo W."/>
            <person name="Chen H."/>
            <person name="Chen S."/>
            <person name="Zhou L."/>
            <person name="Zhou L."/>
            <person name="Ni X."/>
            <person name="Tian J."/>
            <person name="Zhou Y."/>
            <person name="Sheng Y."/>
            <person name="Liu T."/>
            <person name="Pan Y."/>
            <person name="Xia L."/>
            <person name="Li J."/>
            <person name="Zhao F."/>
            <person name="Cao W."/>
        </authorList>
    </citation>
    <scope>NUCLEOTIDE SEQUENCE</scope>
    <source>
        <strain evidence="6">Rmic-2018</strain>
        <tissue evidence="6">Larvae</tissue>
    </source>
</reference>
<comment type="caution">
    <text evidence="2">Lacks conserved residue(s) required for the propagation of feature annotation.</text>
</comment>
<dbReference type="Gene3D" id="2.10.25.10">
    <property type="entry name" value="Laminin"/>
    <property type="match status" value="1"/>
</dbReference>
<dbReference type="Pfam" id="PF00084">
    <property type="entry name" value="Sushi"/>
    <property type="match status" value="1"/>
</dbReference>
<feature type="domain" description="VWFA" evidence="4">
    <location>
        <begin position="15"/>
        <end position="177"/>
    </location>
</feature>
<reference evidence="6" key="1">
    <citation type="journal article" date="2020" name="Cell">
        <title>Large-Scale Comparative Analyses of Tick Genomes Elucidate Their Genetic Diversity and Vector Capacities.</title>
        <authorList>
            <consortium name="Tick Genome and Microbiome Consortium (TIGMIC)"/>
            <person name="Jia N."/>
            <person name="Wang J."/>
            <person name="Shi W."/>
            <person name="Du L."/>
            <person name="Sun Y."/>
            <person name="Zhan W."/>
            <person name="Jiang J.F."/>
            <person name="Wang Q."/>
            <person name="Zhang B."/>
            <person name="Ji P."/>
            <person name="Bell-Sakyi L."/>
            <person name="Cui X.M."/>
            <person name="Yuan T.T."/>
            <person name="Jiang B.G."/>
            <person name="Yang W.F."/>
            <person name="Lam T.T."/>
            <person name="Chang Q.C."/>
            <person name="Ding S.J."/>
            <person name="Wang X.J."/>
            <person name="Zhu J.G."/>
            <person name="Ruan X.D."/>
            <person name="Zhao L."/>
            <person name="Wei J.T."/>
            <person name="Ye R.Z."/>
            <person name="Que T.C."/>
            <person name="Du C.H."/>
            <person name="Zhou Y.H."/>
            <person name="Cheng J.X."/>
            <person name="Dai P.F."/>
            <person name="Guo W.B."/>
            <person name="Han X.H."/>
            <person name="Huang E.J."/>
            <person name="Li L.F."/>
            <person name="Wei W."/>
            <person name="Gao Y.C."/>
            <person name="Liu J.Z."/>
            <person name="Shao H.Z."/>
            <person name="Wang X."/>
            <person name="Wang C.C."/>
            <person name="Yang T.C."/>
            <person name="Huo Q.B."/>
            <person name="Li W."/>
            <person name="Chen H.Y."/>
            <person name="Chen S.E."/>
            <person name="Zhou L.G."/>
            <person name="Ni X.B."/>
            <person name="Tian J.H."/>
            <person name="Sheng Y."/>
            <person name="Liu T."/>
            <person name="Pan Y.S."/>
            <person name="Xia L.Y."/>
            <person name="Li J."/>
            <person name="Zhao F."/>
            <person name="Cao W.C."/>
        </authorList>
    </citation>
    <scope>NUCLEOTIDE SEQUENCE</scope>
    <source>
        <strain evidence="6">Rmic-2018</strain>
    </source>
</reference>
<protein>
    <submittedName>
        <fullName evidence="6">Uncharacterized protein</fullName>
    </submittedName>
</protein>
<dbReference type="PROSITE" id="PS50923">
    <property type="entry name" value="SUSHI"/>
    <property type="match status" value="1"/>
</dbReference>
<dbReference type="PANTHER" id="PTHR24020">
    <property type="entry name" value="COLLAGEN ALPHA"/>
    <property type="match status" value="1"/>
</dbReference>
<keyword evidence="1 2" id="KW-1015">Disulfide bond</keyword>
<dbReference type="AlphaFoldDB" id="A0A9J6DSU4"/>
<dbReference type="Pfam" id="PF00092">
    <property type="entry name" value="VWA"/>
    <property type="match status" value="1"/>
</dbReference>
<dbReference type="SUPFAM" id="SSF57535">
    <property type="entry name" value="Complement control module/SCR domain"/>
    <property type="match status" value="2"/>
</dbReference>